<dbReference type="EMBL" id="VDMD01000001">
    <property type="protein sequence ID" value="TRM70251.1"/>
    <property type="molecule type" value="Genomic_DNA"/>
</dbReference>
<evidence type="ECO:0000313" key="3">
    <source>
        <dbReference type="Proteomes" id="UP000320762"/>
    </source>
</evidence>
<feature type="compositionally biased region" description="Acidic residues" evidence="1">
    <location>
        <begin position="18"/>
        <end position="37"/>
    </location>
</feature>
<feature type="compositionally biased region" description="Low complexity" evidence="1">
    <location>
        <begin position="344"/>
        <end position="356"/>
    </location>
</feature>
<feature type="region of interest" description="Disordered" evidence="1">
    <location>
        <begin position="174"/>
        <end position="212"/>
    </location>
</feature>
<feature type="compositionally biased region" description="Low complexity" evidence="1">
    <location>
        <begin position="140"/>
        <end position="152"/>
    </location>
</feature>
<keyword evidence="3" id="KW-1185">Reference proteome</keyword>
<accession>A0A550CZN4</accession>
<feature type="region of interest" description="Disordered" evidence="1">
    <location>
        <begin position="340"/>
        <end position="359"/>
    </location>
</feature>
<feature type="region of interest" description="Disordered" evidence="1">
    <location>
        <begin position="135"/>
        <end position="154"/>
    </location>
</feature>
<proteinExistence type="predicted"/>
<name>A0A550CZN4_9AGAR</name>
<protein>
    <submittedName>
        <fullName evidence="2">Uncharacterized protein</fullName>
    </submittedName>
</protein>
<dbReference type="AlphaFoldDB" id="A0A550CZN4"/>
<organism evidence="2 3">
    <name type="scientific">Schizophyllum amplum</name>
    <dbReference type="NCBI Taxonomy" id="97359"/>
    <lineage>
        <taxon>Eukaryota</taxon>
        <taxon>Fungi</taxon>
        <taxon>Dikarya</taxon>
        <taxon>Basidiomycota</taxon>
        <taxon>Agaricomycotina</taxon>
        <taxon>Agaricomycetes</taxon>
        <taxon>Agaricomycetidae</taxon>
        <taxon>Agaricales</taxon>
        <taxon>Schizophyllaceae</taxon>
        <taxon>Schizophyllum</taxon>
    </lineage>
</organism>
<reference evidence="2 3" key="1">
    <citation type="journal article" date="2019" name="New Phytol.">
        <title>Comparative genomics reveals unique wood-decay strategies and fruiting body development in the Schizophyllaceae.</title>
        <authorList>
            <person name="Almasi E."/>
            <person name="Sahu N."/>
            <person name="Krizsan K."/>
            <person name="Balint B."/>
            <person name="Kovacs G.M."/>
            <person name="Kiss B."/>
            <person name="Cseklye J."/>
            <person name="Drula E."/>
            <person name="Henrissat B."/>
            <person name="Nagy I."/>
            <person name="Chovatia M."/>
            <person name="Adam C."/>
            <person name="LaButti K."/>
            <person name="Lipzen A."/>
            <person name="Riley R."/>
            <person name="Grigoriev I.V."/>
            <person name="Nagy L.G."/>
        </authorList>
    </citation>
    <scope>NUCLEOTIDE SEQUENCE [LARGE SCALE GENOMIC DNA]</scope>
    <source>
        <strain evidence="2 3">NL-1724</strain>
    </source>
</reference>
<gene>
    <name evidence="2" type="ORF">BD626DRAFT_26053</name>
</gene>
<sequence length="427" mass="46770">MSVPDNVWGRQCLKTLAEEDPANSAQEDDNELADPSEEPIAPATSSTTFSGADHSTVRGSSFNAISASGTIRFPPSTNVYEGPRTMASVPSAQAVLTDHEDLLAPFFEALNRRQVRHQLRKYKLETVDGDIPYFSPAHMRSAQSDRSSPSPSVATTDVMQDILNERSRRTSYSSFYVTRRSSPASAPRRRLSSNVARGTRTPPLRTPSLPPEVLNTVDSELSWLVDAQRVGEGQSKEMGAATTTSFIEMPKRRLSFTPRMSNIPEGFVLNITHQREVIGLARRAPLPPSPLGSSPFEPNFGEGPALQLSVENLHGCDDDQLHPRPDAPQSLLALDPAVRSLPQTSGSKNDSSSTSGFRLREKLRETSKKYLLDGRDVEPARLSAGWSLAMEHERSMLRLVNESRAGLTRLTERASDVAASLLCIPHS</sequence>
<comment type="caution">
    <text evidence="2">The sequence shown here is derived from an EMBL/GenBank/DDBJ whole genome shotgun (WGS) entry which is preliminary data.</text>
</comment>
<evidence type="ECO:0000256" key="1">
    <source>
        <dbReference type="SAM" id="MobiDB-lite"/>
    </source>
</evidence>
<evidence type="ECO:0000313" key="2">
    <source>
        <dbReference type="EMBL" id="TRM70251.1"/>
    </source>
</evidence>
<dbReference type="Proteomes" id="UP000320762">
    <property type="component" value="Unassembled WGS sequence"/>
</dbReference>
<feature type="region of interest" description="Disordered" evidence="1">
    <location>
        <begin position="1"/>
        <end position="57"/>
    </location>
</feature>